<keyword evidence="1" id="KW-0812">Transmembrane</keyword>
<evidence type="ECO:0000256" key="1">
    <source>
        <dbReference type="SAM" id="Phobius"/>
    </source>
</evidence>
<dbReference type="AlphaFoldDB" id="A0A520KVR1"/>
<organism evidence="2 3">
    <name type="scientific">Candidatus Methanolliviera hydrocarbonicum</name>
    <dbReference type="NCBI Taxonomy" id="2491085"/>
    <lineage>
        <taxon>Archaea</taxon>
        <taxon>Methanobacteriati</taxon>
        <taxon>Methanobacteriota</taxon>
        <taxon>Candidatus Methanoliparia</taxon>
        <taxon>Candidatus Methanoliparales</taxon>
        <taxon>Candidatus Methanollivieraceae</taxon>
        <taxon>Candidatus Methanolliviera</taxon>
    </lineage>
</organism>
<comment type="caution">
    <text evidence="2">The sequence shown here is derived from an EMBL/GenBank/DDBJ whole genome shotgun (WGS) entry which is preliminary data.</text>
</comment>
<feature type="transmembrane region" description="Helical" evidence="1">
    <location>
        <begin position="155"/>
        <end position="173"/>
    </location>
</feature>
<evidence type="ECO:0000313" key="3">
    <source>
        <dbReference type="Proteomes" id="UP000320766"/>
    </source>
</evidence>
<protein>
    <submittedName>
        <fullName evidence="2">DUF1614 domain-containing protein</fullName>
    </submittedName>
</protein>
<accession>A0A520KVR1</accession>
<reference evidence="2 3" key="1">
    <citation type="journal article" date="2019" name="Nat. Microbiol.">
        <title>Wide diversity of methane and short-chain alkane metabolisms in uncultured archaea.</title>
        <authorList>
            <person name="Borrel G."/>
            <person name="Adam P.S."/>
            <person name="McKay L.J."/>
            <person name="Chen L.X."/>
            <person name="Sierra-Garcia I.N."/>
            <person name="Sieber C.M."/>
            <person name="Letourneur Q."/>
            <person name="Ghozlane A."/>
            <person name="Andersen G.L."/>
            <person name="Li W.J."/>
            <person name="Hallam S.J."/>
            <person name="Muyzer G."/>
            <person name="de Oliveira V.M."/>
            <person name="Inskeep W.P."/>
            <person name="Banfield J.F."/>
            <person name="Gribaldo S."/>
        </authorList>
    </citation>
    <scope>NUCLEOTIDE SEQUENCE [LARGE SCALE GENOMIC DNA]</scope>
    <source>
        <strain evidence="2">NM1b</strain>
    </source>
</reference>
<dbReference type="Proteomes" id="UP000320766">
    <property type="component" value="Unassembled WGS sequence"/>
</dbReference>
<name>A0A520KVR1_9EURY</name>
<proteinExistence type="predicted"/>
<dbReference type="InterPro" id="IPR011672">
    <property type="entry name" value="DUF1614"/>
</dbReference>
<keyword evidence="1" id="KW-1133">Transmembrane helix</keyword>
<feature type="transmembrane region" description="Helical" evidence="1">
    <location>
        <begin position="211"/>
        <end position="238"/>
    </location>
</feature>
<evidence type="ECO:0000313" key="2">
    <source>
        <dbReference type="EMBL" id="RZN68245.1"/>
    </source>
</evidence>
<dbReference type="EMBL" id="RXIL01000113">
    <property type="protein sequence ID" value="RZN68245.1"/>
    <property type="molecule type" value="Genomic_DNA"/>
</dbReference>
<keyword evidence="1" id="KW-0472">Membrane</keyword>
<gene>
    <name evidence="2" type="ORF">EF807_06255</name>
</gene>
<sequence length="239" mass="26328">MNKRPIIFPFFALQFFILLFLLFLALSLVPYIFCFTAAELGRSLGFSPLETFFLLFLILFGGMINIPIKEYENPQIYTEREVFSFFGIRYRVPQVSQNTVLAINVGGALIPSLIAIYFLIISIPKIPFIITLVAVILVTNRSAKVVKGVGITLPMFITPLVTVLISLFLSYIFECPMELLGRLSFSAGVLGVLIGADLLNLKKIRGIGSRMVSIGGAGTFDGIFLTGVISALLSLIFLL</sequence>
<feature type="transmembrane region" description="Helical" evidence="1">
    <location>
        <begin position="179"/>
        <end position="199"/>
    </location>
</feature>
<feature type="transmembrane region" description="Helical" evidence="1">
    <location>
        <begin position="44"/>
        <end position="66"/>
    </location>
</feature>
<dbReference type="Pfam" id="PF07758">
    <property type="entry name" value="DUF1614"/>
    <property type="match status" value="1"/>
</dbReference>